<evidence type="ECO:0000256" key="7">
    <source>
        <dbReference type="ARBA" id="ARBA00022723"/>
    </source>
</evidence>
<evidence type="ECO:0000256" key="8">
    <source>
        <dbReference type="ARBA" id="ARBA00022842"/>
    </source>
</evidence>
<dbReference type="EC" id="2.2.1.6" evidence="4 12"/>
<accession>A0A1U7LXJ1</accession>
<evidence type="ECO:0000256" key="10">
    <source>
        <dbReference type="ARBA" id="ARBA00023304"/>
    </source>
</evidence>
<dbReference type="Gene3D" id="3.40.50.1220">
    <property type="entry name" value="TPP-binding domain"/>
    <property type="match status" value="1"/>
</dbReference>
<evidence type="ECO:0000256" key="2">
    <source>
        <dbReference type="ARBA" id="ARBA00005025"/>
    </source>
</evidence>
<comment type="cofactor">
    <cofactor evidence="12">
        <name>thiamine diphosphate</name>
        <dbReference type="ChEBI" id="CHEBI:58937"/>
    </cofactor>
    <text evidence="12">Binds 1 thiamine pyrophosphate per subunit.</text>
</comment>
<evidence type="ECO:0000256" key="11">
    <source>
        <dbReference type="ARBA" id="ARBA00048670"/>
    </source>
</evidence>
<evidence type="ECO:0000313" key="17">
    <source>
        <dbReference type="Proteomes" id="UP000187166"/>
    </source>
</evidence>
<comment type="pathway">
    <text evidence="2 12">Amino-acid biosynthesis; L-valine biosynthesis; L-valine from pyruvate: step 1/4.</text>
</comment>
<dbReference type="InterPro" id="IPR011766">
    <property type="entry name" value="TPP_enzyme_TPP-bd"/>
</dbReference>
<evidence type="ECO:0000256" key="5">
    <source>
        <dbReference type="ARBA" id="ARBA00022605"/>
    </source>
</evidence>
<evidence type="ECO:0000256" key="6">
    <source>
        <dbReference type="ARBA" id="ARBA00022679"/>
    </source>
</evidence>
<evidence type="ECO:0000256" key="4">
    <source>
        <dbReference type="ARBA" id="ARBA00013145"/>
    </source>
</evidence>
<feature type="domain" description="Thiamine pyrophosphate enzyme TPP-binding" evidence="14">
    <location>
        <begin position="380"/>
        <end position="527"/>
    </location>
</feature>
<keyword evidence="7 12" id="KW-0479">Metal-binding</keyword>
<keyword evidence="10 12" id="KW-0100">Branched-chain amino acid biosynthesis</keyword>
<dbReference type="InterPro" id="IPR012001">
    <property type="entry name" value="Thiamin_PyroP_enz_TPP-bd_dom"/>
</dbReference>
<dbReference type="PANTHER" id="PTHR18968">
    <property type="entry name" value="THIAMINE PYROPHOSPHATE ENZYMES"/>
    <property type="match status" value="1"/>
</dbReference>
<keyword evidence="17" id="KW-1185">Reference proteome</keyword>
<dbReference type="EMBL" id="MJIH01000001">
    <property type="protein sequence ID" value="OLR64114.1"/>
    <property type="molecule type" value="Genomic_DNA"/>
</dbReference>
<evidence type="ECO:0000256" key="12">
    <source>
        <dbReference type="RuleBase" id="RU003591"/>
    </source>
</evidence>
<feature type="domain" description="Thiamine pyrophosphate enzyme central" evidence="13">
    <location>
        <begin position="192"/>
        <end position="322"/>
    </location>
</feature>
<evidence type="ECO:0000259" key="14">
    <source>
        <dbReference type="Pfam" id="PF02775"/>
    </source>
</evidence>
<dbReference type="InterPro" id="IPR039368">
    <property type="entry name" value="AHAS_TPP"/>
</dbReference>
<evidence type="ECO:0000256" key="3">
    <source>
        <dbReference type="ARBA" id="ARBA00007812"/>
    </source>
</evidence>
<dbReference type="GO" id="GO:0005948">
    <property type="term" value="C:acetolactate synthase complex"/>
    <property type="evidence" value="ECO:0007669"/>
    <property type="project" value="TreeGrafter"/>
</dbReference>
<dbReference type="Pfam" id="PF02776">
    <property type="entry name" value="TPP_enzyme_N"/>
    <property type="match status" value="1"/>
</dbReference>
<dbReference type="InterPro" id="IPR045229">
    <property type="entry name" value="TPP_enz"/>
</dbReference>
<evidence type="ECO:0000259" key="13">
    <source>
        <dbReference type="Pfam" id="PF00205"/>
    </source>
</evidence>
<keyword evidence="6 12" id="KW-0808">Transferase</keyword>
<dbReference type="UniPathway" id="UPA00047">
    <property type="reaction ID" value="UER00055"/>
</dbReference>
<dbReference type="CDD" id="cd02015">
    <property type="entry name" value="TPP_AHAS"/>
    <property type="match status" value="1"/>
</dbReference>
<keyword evidence="9 12" id="KW-0786">Thiamine pyrophosphate</keyword>
<dbReference type="InterPro" id="IPR029061">
    <property type="entry name" value="THDP-binding"/>
</dbReference>
<reference evidence="16 17" key="1">
    <citation type="journal article" date="2016" name="Appl. Environ. Microbiol.">
        <title>Function and Phylogeny of Bacterial Butyryl Coenzyme A:Acetate Transferases and Their Diversity in the Proximal Colon of Swine.</title>
        <authorList>
            <person name="Trachsel J."/>
            <person name="Bayles D.O."/>
            <person name="Looft T."/>
            <person name="Levine U.Y."/>
            <person name="Allen H.K."/>
        </authorList>
    </citation>
    <scope>NUCLEOTIDE SEQUENCE [LARGE SCALE GENOMIC DNA]</scope>
    <source>
        <strain evidence="16 17">35-6-1</strain>
    </source>
</reference>
<evidence type="ECO:0000256" key="9">
    <source>
        <dbReference type="ARBA" id="ARBA00023052"/>
    </source>
</evidence>
<dbReference type="SUPFAM" id="SSF52518">
    <property type="entry name" value="Thiamin diphosphate-binding fold (THDP-binding)"/>
    <property type="match status" value="2"/>
</dbReference>
<dbReference type="Proteomes" id="UP000187166">
    <property type="component" value="Unassembled WGS sequence"/>
</dbReference>
<comment type="similarity">
    <text evidence="3 12">Belongs to the TPP enzyme family.</text>
</comment>
<dbReference type="Gene3D" id="3.40.50.970">
    <property type="match status" value="2"/>
</dbReference>
<sequence>MKYTGNEIILKTLINLGIDTIFGYPGGAVIDLYDAIYDHKDIITITNSHEQSAAHSADGYARSSGKTGVCIATSGPGATNLVTGIATAFMDSVPMIALTGNVSTTLLGRDSFQEIDIVGMTIPITKHSFLIKNIEDLEYSIVRAYEIANDKRKGPVLIDIPKDIFSSKAEFKNIKAKKEGNGVVPNRDDLLKISDLINNAKKPVAYVGGGVKSSGAYLELRKLLKKGKIPSCHTITGKGVLDPKDNLNLGLVGMHGNQSANYAIEECDLLVAIGVRFSDRVALNRNKFAPNATIIQIDIDESEIDKNVFVDINIVCDIKDIVFELESLILEKDRCSWQNRITELKEKDRELVNKEEGIKPFDLIDIINEDMDENTIIVTDVGQHQMWTAQRAKIYNPRNFITSAGLGTMGFGMGASIGAKCANTDKEVILITGDGSFHMNLNELATSVFYGIKIIVIVLNNKALGMIKQWQHLIYHDRFSHTKGKDTKFDIVAKGFGAMGYDVNSLEEFRDAFNKAKESKITSVINVNISDKNLVLPMIPAGGTVDDLIVE</sequence>
<dbReference type="Pfam" id="PF02775">
    <property type="entry name" value="TPP_enzyme_C"/>
    <property type="match status" value="1"/>
</dbReference>
<dbReference type="UniPathway" id="UPA00049">
    <property type="reaction ID" value="UER00059"/>
</dbReference>
<dbReference type="Pfam" id="PF00205">
    <property type="entry name" value="TPP_enzyme_M"/>
    <property type="match status" value="1"/>
</dbReference>
<dbReference type="GO" id="GO:0030976">
    <property type="term" value="F:thiamine pyrophosphate binding"/>
    <property type="evidence" value="ECO:0007669"/>
    <property type="project" value="UniProtKB-UniRule"/>
</dbReference>
<dbReference type="PANTHER" id="PTHR18968:SF13">
    <property type="entry name" value="ACETOLACTATE SYNTHASE CATALYTIC SUBUNIT, MITOCHONDRIAL"/>
    <property type="match status" value="1"/>
</dbReference>
<comment type="caution">
    <text evidence="16">The sequence shown here is derived from an EMBL/GenBank/DDBJ whole genome shotgun (WGS) entry which is preliminary data.</text>
</comment>
<evidence type="ECO:0000313" key="16">
    <source>
        <dbReference type="EMBL" id="OLR64114.1"/>
    </source>
</evidence>
<dbReference type="AlphaFoldDB" id="A0A1U7LXJ1"/>
<dbReference type="InterPro" id="IPR012000">
    <property type="entry name" value="Thiamin_PyroP_enz_cen_dom"/>
</dbReference>
<dbReference type="InterPro" id="IPR012846">
    <property type="entry name" value="Acetolactate_synth_lsu"/>
</dbReference>
<dbReference type="FunFam" id="3.40.50.1220:FF:000008">
    <property type="entry name" value="Acetolactate synthase"/>
    <property type="match status" value="1"/>
</dbReference>
<name>A0A1U7LXJ1_9FIRM</name>
<dbReference type="GO" id="GO:0009097">
    <property type="term" value="P:isoleucine biosynthetic process"/>
    <property type="evidence" value="ECO:0007669"/>
    <property type="project" value="UniProtKB-UniPathway"/>
</dbReference>
<evidence type="ECO:0000259" key="15">
    <source>
        <dbReference type="Pfam" id="PF02776"/>
    </source>
</evidence>
<dbReference type="GO" id="GO:0000287">
    <property type="term" value="F:magnesium ion binding"/>
    <property type="evidence" value="ECO:0007669"/>
    <property type="project" value="UniProtKB-UniRule"/>
</dbReference>
<dbReference type="CDD" id="cd07035">
    <property type="entry name" value="TPP_PYR_POX_like"/>
    <property type="match status" value="1"/>
</dbReference>
<evidence type="ECO:0000256" key="1">
    <source>
        <dbReference type="ARBA" id="ARBA00004974"/>
    </source>
</evidence>
<comment type="pathway">
    <text evidence="1 12">Amino-acid biosynthesis; L-isoleucine biosynthesis; L-isoleucine from 2-oxobutanoate: step 1/4.</text>
</comment>
<proteinExistence type="inferred from homology"/>
<organism evidence="16 17">
    <name type="scientific">Peptoniphilus porci</name>
    <dbReference type="NCBI Taxonomy" id="2652280"/>
    <lineage>
        <taxon>Bacteria</taxon>
        <taxon>Bacillati</taxon>
        <taxon>Bacillota</taxon>
        <taxon>Tissierellia</taxon>
        <taxon>Tissierellales</taxon>
        <taxon>Peptoniphilaceae</taxon>
        <taxon>Peptoniphilus</taxon>
    </lineage>
</organism>
<dbReference type="InterPro" id="IPR029035">
    <property type="entry name" value="DHS-like_NAD/FAD-binding_dom"/>
</dbReference>
<dbReference type="STRING" id="1465756.BIV18_00345"/>
<protein>
    <recommendedName>
        <fullName evidence="4 12">Acetolactate synthase</fullName>
        <ecNumber evidence="4 12">2.2.1.6</ecNumber>
    </recommendedName>
</protein>
<dbReference type="GO" id="GO:0009099">
    <property type="term" value="P:L-valine biosynthetic process"/>
    <property type="evidence" value="ECO:0007669"/>
    <property type="project" value="UniProtKB-UniPathway"/>
</dbReference>
<dbReference type="GO" id="GO:0050660">
    <property type="term" value="F:flavin adenine dinucleotide binding"/>
    <property type="evidence" value="ECO:0007669"/>
    <property type="project" value="InterPro"/>
</dbReference>
<feature type="domain" description="Thiamine pyrophosphate enzyme N-terminal TPP-binding" evidence="15">
    <location>
        <begin position="4"/>
        <end position="120"/>
    </location>
</feature>
<keyword evidence="5 12" id="KW-0028">Amino-acid biosynthesis</keyword>
<dbReference type="FunFam" id="3.40.50.970:FF:000007">
    <property type="entry name" value="Acetolactate synthase"/>
    <property type="match status" value="1"/>
</dbReference>
<comment type="catalytic activity">
    <reaction evidence="11 12">
        <text>2 pyruvate + H(+) = (2S)-2-acetolactate + CO2</text>
        <dbReference type="Rhea" id="RHEA:25249"/>
        <dbReference type="ChEBI" id="CHEBI:15361"/>
        <dbReference type="ChEBI" id="CHEBI:15378"/>
        <dbReference type="ChEBI" id="CHEBI:16526"/>
        <dbReference type="ChEBI" id="CHEBI:58476"/>
        <dbReference type="EC" id="2.2.1.6"/>
    </reaction>
</comment>
<dbReference type="GO" id="GO:0003984">
    <property type="term" value="F:acetolactate synthase activity"/>
    <property type="evidence" value="ECO:0007669"/>
    <property type="project" value="UniProtKB-EC"/>
</dbReference>
<dbReference type="NCBIfam" id="TIGR00118">
    <property type="entry name" value="acolac_lg"/>
    <property type="match status" value="1"/>
</dbReference>
<keyword evidence="8 12" id="KW-0460">Magnesium</keyword>
<dbReference type="SUPFAM" id="SSF52467">
    <property type="entry name" value="DHS-like NAD/FAD-binding domain"/>
    <property type="match status" value="1"/>
</dbReference>
<comment type="cofactor">
    <cofactor evidence="12">
        <name>Mg(2+)</name>
        <dbReference type="ChEBI" id="CHEBI:18420"/>
    </cofactor>
    <text evidence="12">Binds 1 Mg(2+) ion per subunit.</text>
</comment>
<gene>
    <name evidence="16" type="ORF">BIV18_00345</name>
</gene>